<keyword evidence="1 5" id="KW-0806">Transcription termination</keyword>
<dbReference type="SUPFAM" id="SSF50104">
    <property type="entry name" value="Translation proteins SH3-like domain"/>
    <property type="match status" value="1"/>
</dbReference>
<dbReference type="InterPro" id="IPR043425">
    <property type="entry name" value="NusG-like"/>
</dbReference>
<dbReference type="GO" id="GO:0006353">
    <property type="term" value="P:DNA-templated transcription termination"/>
    <property type="evidence" value="ECO:0007669"/>
    <property type="project" value="UniProtKB-UniRule"/>
</dbReference>
<evidence type="ECO:0000256" key="6">
    <source>
        <dbReference type="NCBIfam" id="TIGR00922"/>
    </source>
</evidence>
<dbReference type="InterPro" id="IPR005824">
    <property type="entry name" value="KOW"/>
</dbReference>
<name>B6YQ02_AZOPC</name>
<keyword evidence="4 5" id="KW-0804">Transcription</keyword>
<dbReference type="Pfam" id="PF00467">
    <property type="entry name" value="KOW"/>
    <property type="match status" value="1"/>
</dbReference>
<evidence type="ECO:0000313" key="10">
    <source>
        <dbReference type="EMBL" id="BAG83274.1"/>
    </source>
</evidence>
<dbReference type="InterPro" id="IPR008991">
    <property type="entry name" value="Translation_prot_SH3-like_sf"/>
</dbReference>
<evidence type="ECO:0000256" key="2">
    <source>
        <dbReference type="ARBA" id="ARBA00022814"/>
    </source>
</evidence>
<dbReference type="SMART" id="SM00738">
    <property type="entry name" value="NGN"/>
    <property type="match status" value="1"/>
</dbReference>
<dbReference type="GO" id="GO:0032784">
    <property type="term" value="P:regulation of DNA-templated transcription elongation"/>
    <property type="evidence" value="ECO:0007669"/>
    <property type="project" value="InterPro"/>
</dbReference>
<dbReference type="eggNOG" id="COG0250">
    <property type="taxonomic scope" value="Bacteria"/>
</dbReference>
<dbReference type="GO" id="GO:0006354">
    <property type="term" value="P:DNA-templated transcription elongation"/>
    <property type="evidence" value="ECO:0007669"/>
    <property type="project" value="UniProtKB-UniRule"/>
</dbReference>
<dbReference type="Pfam" id="PF02357">
    <property type="entry name" value="NusG"/>
    <property type="match status" value="1"/>
</dbReference>
<dbReference type="PRINTS" id="PR00338">
    <property type="entry name" value="NUSGTNSCPFCT"/>
</dbReference>
<dbReference type="InterPro" id="IPR014722">
    <property type="entry name" value="Rib_uL2_dom2"/>
</dbReference>
<dbReference type="Gene3D" id="3.30.70.940">
    <property type="entry name" value="NusG, N-terminal domain"/>
    <property type="match status" value="1"/>
</dbReference>
<comment type="function">
    <text evidence="5 7">Participates in transcription elongation, termination and antitermination.</text>
</comment>
<dbReference type="CDD" id="cd09891">
    <property type="entry name" value="NGN_Bact_1"/>
    <property type="match status" value="1"/>
</dbReference>
<dbReference type="GO" id="GO:0031564">
    <property type="term" value="P:transcription antitermination"/>
    <property type="evidence" value="ECO:0007669"/>
    <property type="project" value="UniProtKB-UniRule"/>
</dbReference>
<dbReference type="GO" id="GO:0005829">
    <property type="term" value="C:cytosol"/>
    <property type="evidence" value="ECO:0007669"/>
    <property type="project" value="TreeGrafter"/>
</dbReference>
<dbReference type="InterPro" id="IPR001062">
    <property type="entry name" value="Transcrpt_antiterm_NusG"/>
</dbReference>
<evidence type="ECO:0000313" key="11">
    <source>
        <dbReference type="Proteomes" id="UP000000723"/>
    </source>
</evidence>
<reference evidence="11" key="1">
    <citation type="journal article" date="2008" name="Science">
        <title>Genome of an endosymbiont coupling N2 fixation to cellulolysis within RT protist cells in termite gut.</title>
        <authorList>
            <person name="Hongoh Y."/>
            <person name="Sharma V.K."/>
            <person name="Prakash T."/>
            <person name="Noda S."/>
            <person name="Toh H."/>
            <person name="Taylor T.D."/>
            <person name="Kudo T."/>
            <person name="Sakaki Y."/>
            <person name="Toyoda A."/>
            <person name="Hattori M."/>
            <person name="Ohkuma M."/>
        </authorList>
    </citation>
    <scope>NUCLEOTIDE SEQUENCE [LARGE SCALE GENOMIC DNA]</scope>
</reference>
<dbReference type="HOGENOM" id="CLU_067287_1_0_10"/>
<organism evidence="10 11">
    <name type="scientific">Azobacteroides pseudotrichonymphae genomovar. CFP2</name>
    <dbReference type="NCBI Taxonomy" id="511995"/>
    <lineage>
        <taxon>Bacteria</taxon>
        <taxon>Pseudomonadati</taxon>
        <taxon>Bacteroidota</taxon>
        <taxon>Bacteroidia</taxon>
        <taxon>Bacteroidales</taxon>
        <taxon>Candidatus Azobacteroides</taxon>
    </lineage>
</organism>
<keyword evidence="2 5" id="KW-0889">Transcription antitermination</keyword>
<dbReference type="PANTHER" id="PTHR30265:SF2">
    <property type="entry name" value="TRANSCRIPTION TERMINATION_ANTITERMINATION PROTEIN NUSG"/>
    <property type="match status" value="1"/>
</dbReference>
<dbReference type="SMART" id="SM00739">
    <property type="entry name" value="KOW"/>
    <property type="match status" value="1"/>
</dbReference>
<gene>
    <name evidence="5" type="primary">nusG</name>
    <name evidence="10" type="ordered locus">CFPG_011</name>
</gene>
<dbReference type="SUPFAM" id="SSF82679">
    <property type="entry name" value="N-utilization substance G protein NusG, N-terminal domain"/>
    <property type="match status" value="1"/>
</dbReference>
<dbReference type="Proteomes" id="UP000000723">
    <property type="component" value="Chromosome"/>
</dbReference>
<accession>B6YQ02</accession>
<keyword evidence="3 5" id="KW-0805">Transcription regulation</keyword>
<dbReference type="KEGG" id="aps:CFPG_011"/>
<protein>
    <recommendedName>
        <fullName evidence="5 6">Transcription termination/antitermination protein NusG</fullName>
    </recommendedName>
</protein>
<evidence type="ECO:0000259" key="8">
    <source>
        <dbReference type="SMART" id="SM00738"/>
    </source>
</evidence>
<sequence>MERRFYVLRAVNGKESKVKECLESEIRKNSNLRDCILQVIVPTERVVRNIRGKNYRKERAFLPGYVVIEAVLKSEVVHFIKSINFVSGFLGGNRPVPLRPVEVSRILGQVDEMQNRTEEFDVNYNVGETVKITFGPFTGFYGEIEEVHPDKKRLKVMVKIFGRKSPLELGYLQVEKE</sequence>
<dbReference type="InterPro" id="IPR047050">
    <property type="entry name" value="NGN"/>
</dbReference>
<dbReference type="Gene3D" id="2.30.30.30">
    <property type="match status" value="1"/>
</dbReference>
<dbReference type="InterPro" id="IPR036735">
    <property type="entry name" value="NGN_dom_sf"/>
</dbReference>
<dbReference type="HAMAP" id="MF_00948">
    <property type="entry name" value="NusG"/>
    <property type="match status" value="1"/>
</dbReference>
<evidence type="ECO:0000259" key="9">
    <source>
        <dbReference type="SMART" id="SM00739"/>
    </source>
</evidence>
<evidence type="ECO:0000256" key="5">
    <source>
        <dbReference type="HAMAP-Rule" id="MF_00948"/>
    </source>
</evidence>
<evidence type="ECO:0000256" key="3">
    <source>
        <dbReference type="ARBA" id="ARBA00023015"/>
    </source>
</evidence>
<dbReference type="InterPro" id="IPR006645">
    <property type="entry name" value="NGN-like_dom"/>
</dbReference>
<evidence type="ECO:0000256" key="7">
    <source>
        <dbReference type="RuleBase" id="RU000538"/>
    </source>
</evidence>
<comment type="similarity">
    <text evidence="5 7">Belongs to the NusG family.</text>
</comment>
<feature type="domain" description="NusG-like N-terminal" evidence="8">
    <location>
        <begin position="2"/>
        <end position="110"/>
    </location>
</feature>
<dbReference type="CDD" id="cd06091">
    <property type="entry name" value="KOW_NusG"/>
    <property type="match status" value="1"/>
</dbReference>
<dbReference type="AlphaFoldDB" id="B6YQ02"/>
<feature type="domain" description="KOW" evidence="9">
    <location>
        <begin position="123"/>
        <end position="150"/>
    </location>
</feature>
<dbReference type="PANTHER" id="PTHR30265">
    <property type="entry name" value="RHO-INTERACTING TRANSCRIPTION TERMINATION FACTOR NUSG"/>
    <property type="match status" value="1"/>
</dbReference>
<keyword evidence="11" id="KW-1185">Reference proteome</keyword>
<evidence type="ECO:0000256" key="1">
    <source>
        <dbReference type="ARBA" id="ARBA00022472"/>
    </source>
</evidence>
<proteinExistence type="inferred from homology"/>
<dbReference type="EMBL" id="AP010656">
    <property type="protein sequence ID" value="BAG83274.1"/>
    <property type="molecule type" value="Genomic_DNA"/>
</dbReference>
<evidence type="ECO:0000256" key="4">
    <source>
        <dbReference type="ARBA" id="ARBA00023163"/>
    </source>
</evidence>
<dbReference type="NCBIfam" id="TIGR00922">
    <property type="entry name" value="nusG"/>
    <property type="match status" value="1"/>
</dbReference>
<dbReference type="STRING" id="511995.CFPG_011"/>